<dbReference type="InterPro" id="IPR025580">
    <property type="entry name" value="Gp46"/>
</dbReference>
<name>A0A8S5U0Z9_9CAUD</name>
<protein>
    <submittedName>
        <fullName evidence="3">Major head protein</fullName>
    </submittedName>
</protein>
<reference evidence="3" key="1">
    <citation type="journal article" date="2021" name="Proc. Natl. Acad. Sci. U.S.A.">
        <title>A Catalog of Tens of Thousands of Viruses from Human Metagenomes Reveals Hidden Associations with Chronic Diseases.</title>
        <authorList>
            <person name="Tisza M.J."/>
            <person name="Buck C.B."/>
        </authorList>
    </citation>
    <scope>NUCLEOTIDE SEQUENCE</scope>
    <source>
        <strain evidence="3">Ctub511</strain>
    </source>
</reference>
<feature type="compositionally biased region" description="Gly residues" evidence="2">
    <location>
        <begin position="27"/>
        <end position="36"/>
    </location>
</feature>
<feature type="coiled-coil region" evidence="1">
    <location>
        <begin position="74"/>
        <end position="108"/>
    </location>
</feature>
<evidence type="ECO:0000256" key="2">
    <source>
        <dbReference type="SAM" id="MobiDB-lite"/>
    </source>
</evidence>
<dbReference type="EMBL" id="BK015978">
    <property type="protein sequence ID" value="DAF88144.1"/>
    <property type="molecule type" value="Genomic_DNA"/>
</dbReference>
<accession>A0A8S5U0Z9</accession>
<evidence type="ECO:0000313" key="3">
    <source>
        <dbReference type="EMBL" id="DAF88144.1"/>
    </source>
</evidence>
<sequence>MYYEELKRWNQRWNLQKFAEGGDGEGDANGGDGGNSGDDSAGGDDDKKYSDADVNKILNKKFAEWEKKQAKKISEAEKLANMTAEEQLKELQKELDSMKKDKTRSELASAARGILSESDIQVPDNLIANLIGEDAETTKENVAAFSKAFKAAVQEGVKEALKGKTPPSGGSSTLTKEEIMKVKNLKERQKLIKENMNLFKE</sequence>
<dbReference type="Pfam" id="PF14265">
    <property type="entry name" value="DUF4355"/>
    <property type="match status" value="1"/>
</dbReference>
<evidence type="ECO:0000256" key="1">
    <source>
        <dbReference type="SAM" id="Coils"/>
    </source>
</evidence>
<keyword evidence="1" id="KW-0175">Coiled coil</keyword>
<organism evidence="3">
    <name type="scientific">Siphoviridae sp. ctub511</name>
    <dbReference type="NCBI Taxonomy" id="2825714"/>
    <lineage>
        <taxon>Viruses</taxon>
        <taxon>Duplodnaviria</taxon>
        <taxon>Heunggongvirae</taxon>
        <taxon>Uroviricota</taxon>
        <taxon>Caudoviricetes</taxon>
    </lineage>
</organism>
<proteinExistence type="predicted"/>
<feature type="region of interest" description="Disordered" evidence="2">
    <location>
        <begin position="17"/>
        <end position="50"/>
    </location>
</feature>